<name>A0A1J9NZW9_9EURO</name>
<evidence type="ECO:0000313" key="2">
    <source>
        <dbReference type="Proteomes" id="UP000182235"/>
    </source>
</evidence>
<sequence length="60" mass="6641">LSTLLKHTENTFSIALAQVLEYCNQISALIKSTLLLFKTAHPIQDSALRQTLSNNITKAI</sequence>
<dbReference type="VEuPathDB" id="FungiDB:AJ78_09042"/>
<organism evidence="1 2">
    <name type="scientific">Emergomyces pasteurianus Ep9510</name>
    <dbReference type="NCBI Taxonomy" id="1447872"/>
    <lineage>
        <taxon>Eukaryota</taxon>
        <taxon>Fungi</taxon>
        <taxon>Dikarya</taxon>
        <taxon>Ascomycota</taxon>
        <taxon>Pezizomycotina</taxon>
        <taxon>Eurotiomycetes</taxon>
        <taxon>Eurotiomycetidae</taxon>
        <taxon>Onygenales</taxon>
        <taxon>Ajellomycetaceae</taxon>
        <taxon>Emergomyces</taxon>
    </lineage>
</organism>
<evidence type="ECO:0000313" key="1">
    <source>
        <dbReference type="EMBL" id="OJD09518.1"/>
    </source>
</evidence>
<dbReference type="OrthoDB" id="4190127at2759"/>
<dbReference type="Proteomes" id="UP000182235">
    <property type="component" value="Unassembled WGS sequence"/>
</dbReference>
<reference evidence="1 2" key="1">
    <citation type="submission" date="2015-07" db="EMBL/GenBank/DDBJ databases">
        <title>Emmonsia species relationships and genome sequence.</title>
        <authorList>
            <consortium name="The Broad Institute Genomics Platform"/>
            <person name="Cuomo C.A."/>
            <person name="Munoz J.F."/>
            <person name="Imamovic A."/>
            <person name="Priest M.E."/>
            <person name="Young S."/>
            <person name="Clay O.K."/>
            <person name="McEwen J.G."/>
        </authorList>
    </citation>
    <scope>NUCLEOTIDE SEQUENCE [LARGE SCALE GENOMIC DNA]</scope>
    <source>
        <strain evidence="1 2">UAMH 9510</strain>
    </source>
</reference>
<proteinExistence type="predicted"/>
<gene>
    <name evidence="1" type="ORF">AJ78_09042</name>
</gene>
<protein>
    <submittedName>
        <fullName evidence="1">Uncharacterized protein</fullName>
    </submittedName>
</protein>
<feature type="non-terminal residue" evidence="1">
    <location>
        <position position="1"/>
    </location>
</feature>
<dbReference type="AlphaFoldDB" id="A0A1J9NZW9"/>
<accession>A0A1J9NZW9</accession>
<keyword evidence="2" id="KW-1185">Reference proteome</keyword>
<comment type="caution">
    <text evidence="1">The sequence shown here is derived from an EMBL/GenBank/DDBJ whole genome shotgun (WGS) entry which is preliminary data.</text>
</comment>
<dbReference type="EMBL" id="LGRN01001384">
    <property type="protein sequence ID" value="OJD09518.1"/>
    <property type="molecule type" value="Genomic_DNA"/>
</dbReference>